<feature type="compositionally biased region" description="Low complexity" evidence="1">
    <location>
        <begin position="523"/>
        <end position="547"/>
    </location>
</feature>
<dbReference type="SUPFAM" id="SSF52799">
    <property type="entry name" value="(Phosphotyrosine protein) phosphatases II"/>
    <property type="match status" value="2"/>
</dbReference>
<reference evidence="2" key="1">
    <citation type="submission" date="2009-08" db="EMBL/GenBank/DDBJ databases">
        <title>Annotation of Salpingoeca rosetta.</title>
        <authorList>
            <consortium name="The Broad Institute Genome Sequencing Platform"/>
            <person name="Russ C."/>
            <person name="Cuomo C."/>
            <person name="Burger G."/>
            <person name="Gray M.W."/>
            <person name="Holland P.W.H."/>
            <person name="King N."/>
            <person name="Lang F.B.F."/>
            <person name="Roger A.J."/>
            <person name="Ruiz-Trillo I."/>
            <person name="Young S.K."/>
            <person name="Zeng Q."/>
            <person name="Gargeya S."/>
            <person name="Alvarado L."/>
            <person name="Berlin A."/>
            <person name="Chapman S.B."/>
            <person name="Chen Z."/>
            <person name="Freedman E."/>
            <person name="Gellesch M."/>
            <person name="Goldberg J."/>
            <person name="Griggs A."/>
            <person name="Gujja S."/>
            <person name="Heilman E."/>
            <person name="Heiman D."/>
            <person name="Howarth C."/>
            <person name="Mehta T."/>
            <person name="Neiman D."/>
            <person name="Pearson M."/>
            <person name="Roberts A."/>
            <person name="Saif S."/>
            <person name="Shea T."/>
            <person name="Shenoy N."/>
            <person name="Sisk P."/>
            <person name="Stolte C."/>
            <person name="Sykes S."/>
            <person name="White J."/>
            <person name="Yandava C."/>
            <person name="Haas B."/>
            <person name="Nusbaum C."/>
            <person name="Birren B."/>
        </authorList>
    </citation>
    <scope>NUCLEOTIDE SEQUENCE [LARGE SCALE GENOMIC DNA]</scope>
    <source>
        <strain evidence="2">ATCC 50818</strain>
    </source>
</reference>
<accession>F2UI82</accession>
<dbReference type="Proteomes" id="UP000007799">
    <property type="component" value="Unassembled WGS sequence"/>
</dbReference>
<feature type="compositionally biased region" description="Low complexity" evidence="1">
    <location>
        <begin position="207"/>
        <end position="255"/>
    </location>
</feature>
<dbReference type="GeneID" id="16071764"/>
<feature type="compositionally biased region" description="Low complexity" evidence="1">
    <location>
        <begin position="164"/>
        <end position="187"/>
    </location>
</feature>
<organism evidence="3">
    <name type="scientific">Salpingoeca rosetta (strain ATCC 50818 / BSB-021)</name>
    <dbReference type="NCBI Taxonomy" id="946362"/>
    <lineage>
        <taxon>Eukaryota</taxon>
        <taxon>Choanoflagellata</taxon>
        <taxon>Craspedida</taxon>
        <taxon>Salpingoecidae</taxon>
        <taxon>Salpingoeca</taxon>
    </lineage>
</organism>
<feature type="region of interest" description="Disordered" evidence="1">
    <location>
        <begin position="136"/>
        <end position="264"/>
    </location>
</feature>
<dbReference type="PANTHER" id="PTHR31126">
    <property type="entry name" value="TYROSINE-PROTEIN PHOSPHATASE"/>
    <property type="match status" value="1"/>
</dbReference>
<dbReference type="Pfam" id="PF13350">
    <property type="entry name" value="Y_phosphatase3"/>
    <property type="match status" value="2"/>
</dbReference>
<dbReference type="InterPro" id="IPR026893">
    <property type="entry name" value="Tyr/Ser_Pase_IphP-type"/>
</dbReference>
<dbReference type="eggNOG" id="ENOG502S8V4">
    <property type="taxonomic scope" value="Eukaryota"/>
</dbReference>
<dbReference type="STRING" id="946362.F2UI82"/>
<feature type="region of interest" description="Disordered" evidence="1">
    <location>
        <begin position="523"/>
        <end position="555"/>
    </location>
</feature>
<protein>
    <recommendedName>
        <fullName evidence="4">Tyrosine specific protein phosphatases domain-containing protein</fullName>
    </recommendedName>
</protein>
<gene>
    <name evidence="2" type="ORF">PTSG_08178</name>
</gene>
<dbReference type="KEGG" id="sre:PTSG_08178"/>
<dbReference type="OrthoDB" id="9988524at2759"/>
<evidence type="ECO:0000313" key="2">
    <source>
        <dbReference type="EMBL" id="EGD76831.1"/>
    </source>
</evidence>
<dbReference type="InterPro" id="IPR029021">
    <property type="entry name" value="Prot-tyrosine_phosphatase-like"/>
</dbReference>
<dbReference type="InParanoid" id="F2UI82"/>
<dbReference type="Gene3D" id="3.90.190.10">
    <property type="entry name" value="Protein tyrosine phosphatase superfamily"/>
    <property type="match status" value="2"/>
</dbReference>
<proteinExistence type="predicted"/>
<keyword evidence="3" id="KW-1185">Reference proteome</keyword>
<dbReference type="GO" id="GO:0004721">
    <property type="term" value="F:phosphoprotein phosphatase activity"/>
    <property type="evidence" value="ECO:0007669"/>
    <property type="project" value="InterPro"/>
</dbReference>
<sequence length="555" mass="60597">MSGTSSKVHVNDKSRDASAEFRKLREDVKAFGFSGVSNLRDISILDSRIRPGLVFRSGTPSDADASDFIKLVLGIGLTTIVDLRDQAEDAKDEGERSLLRVFSRTQHKHIEEIDHANPDAIDAIVANIFADTKAKPKYVEDRRPTLSDRPSRQSTSHSPTEDAGTSQQDSSGSTGNPTSSSSSSSSPKTWRRHFRRLGSTSLLSREGSGSPPSGDTTGDASSSSTTTTAANATDTGADAGSSSSASSGAKAPAPSLEDDEAADPEAVLESGALDDPTSPLAELTEAALSLESGNSDKPVDEARQQSLDAQIDEFIQTSEPIPRVKYYIPLAEKKTMAIALISAVSMRDRLKVAGQYLVGATIDKAKKHQAKMHMMKKFDDMGLFGLNKIILRYSQTSLCRVLKIVATARHHPVLVHCFHGKDRTGLVIALILRLLGVPAQKIADDYHLSEEHGMSPAGRAHFEKVGGLTVDKWCVAPRRVIIETLKHIDAEYHGIKAYCEQIGFGDAWQRRLKQTLLLPQHSQRLQRHQQQQQQQQQQQSQHQQEQLAPVPESRF</sequence>
<name>F2UI82_SALR5</name>
<dbReference type="PROSITE" id="PS00383">
    <property type="entry name" value="TYR_PHOSPHATASE_1"/>
    <property type="match status" value="1"/>
</dbReference>
<dbReference type="OMA" id="CFHGKDR"/>
<dbReference type="PANTHER" id="PTHR31126:SF1">
    <property type="entry name" value="TYROSINE SPECIFIC PROTEIN PHOSPHATASES DOMAIN-CONTAINING PROTEIN"/>
    <property type="match status" value="1"/>
</dbReference>
<dbReference type="AlphaFoldDB" id="F2UI82"/>
<evidence type="ECO:0000313" key="3">
    <source>
        <dbReference type="Proteomes" id="UP000007799"/>
    </source>
</evidence>
<dbReference type="InterPro" id="IPR016130">
    <property type="entry name" value="Tyr_Pase_AS"/>
</dbReference>
<feature type="compositionally biased region" description="Basic and acidic residues" evidence="1">
    <location>
        <begin position="136"/>
        <end position="151"/>
    </location>
</feature>
<dbReference type="EMBL" id="GL832975">
    <property type="protein sequence ID" value="EGD76831.1"/>
    <property type="molecule type" value="Genomic_DNA"/>
</dbReference>
<dbReference type="RefSeq" id="XP_004991203.1">
    <property type="nucleotide sequence ID" value="XM_004991146.1"/>
</dbReference>
<evidence type="ECO:0008006" key="4">
    <source>
        <dbReference type="Google" id="ProtNLM"/>
    </source>
</evidence>
<evidence type="ECO:0000256" key="1">
    <source>
        <dbReference type="SAM" id="MobiDB-lite"/>
    </source>
</evidence>